<accession>G3GVZ6</accession>
<evidence type="ECO:0000313" key="3">
    <source>
        <dbReference type="Proteomes" id="UP000001075"/>
    </source>
</evidence>
<organism evidence="2 3">
    <name type="scientific">Cricetulus griseus</name>
    <name type="common">Chinese hamster</name>
    <name type="synonym">Cricetulus barabensis griseus</name>
    <dbReference type="NCBI Taxonomy" id="10029"/>
    <lineage>
        <taxon>Eukaryota</taxon>
        <taxon>Metazoa</taxon>
        <taxon>Chordata</taxon>
        <taxon>Craniata</taxon>
        <taxon>Vertebrata</taxon>
        <taxon>Euteleostomi</taxon>
        <taxon>Mammalia</taxon>
        <taxon>Eutheria</taxon>
        <taxon>Euarchontoglires</taxon>
        <taxon>Glires</taxon>
        <taxon>Rodentia</taxon>
        <taxon>Myomorpha</taxon>
        <taxon>Muroidea</taxon>
        <taxon>Cricetidae</taxon>
        <taxon>Cricetinae</taxon>
        <taxon>Cricetulus</taxon>
    </lineage>
</organism>
<dbReference type="Proteomes" id="UP000001075">
    <property type="component" value="Unassembled WGS sequence"/>
</dbReference>
<protein>
    <submittedName>
        <fullName evidence="2">Uncharacterized protein</fullName>
    </submittedName>
</protein>
<dbReference type="EMBL" id="JH000045">
    <property type="protein sequence ID" value="EGV97935.1"/>
    <property type="molecule type" value="Genomic_DNA"/>
</dbReference>
<keyword evidence="1" id="KW-0472">Membrane</keyword>
<evidence type="ECO:0000313" key="2">
    <source>
        <dbReference type="EMBL" id="EGV97935.1"/>
    </source>
</evidence>
<sequence length="76" mass="8979">MVGNVLLYIYFSYWLMTKTLIGWLSRQEVTWLDRNLPLANHRGLDVCADRQEVIYSWAEPGYKQGQTGNHLLYRDT</sequence>
<gene>
    <name evidence="2" type="ORF">I79_001902</name>
</gene>
<keyword evidence="1" id="KW-0812">Transmembrane</keyword>
<dbReference type="InParanoid" id="G3GVZ6"/>
<evidence type="ECO:0000256" key="1">
    <source>
        <dbReference type="SAM" id="Phobius"/>
    </source>
</evidence>
<name>G3GVZ6_CRIGR</name>
<proteinExistence type="predicted"/>
<keyword evidence="1" id="KW-1133">Transmembrane helix</keyword>
<feature type="transmembrane region" description="Helical" evidence="1">
    <location>
        <begin position="6"/>
        <end position="24"/>
    </location>
</feature>
<reference evidence="3" key="1">
    <citation type="journal article" date="2011" name="Nat. Biotechnol.">
        <title>The genomic sequence of the Chinese hamster ovary (CHO)-K1 cell line.</title>
        <authorList>
            <person name="Xu X."/>
            <person name="Nagarajan H."/>
            <person name="Lewis N.E."/>
            <person name="Pan S."/>
            <person name="Cai Z."/>
            <person name="Liu X."/>
            <person name="Chen W."/>
            <person name="Xie M."/>
            <person name="Wang W."/>
            <person name="Hammond S."/>
            <person name="Andersen M.R."/>
            <person name="Neff N."/>
            <person name="Passarelli B."/>
            <person name="Koh W."/>
            <person name="Fan H.C."/>
            <person name="Wang J."/>
            <person name="Gui Y."/>
            <person name="Lee K.H."/>
            <person name="Betenbaugh M.J."/>
            <person name="Quake S.R."/>
            <person name="Famili I."/>
            <person name="Palsson B.O."/>
            <person name="Wang J."/>
        </authorList>
    </citation>
    <scope>NUCLEOTIDE SEQUENCE [LARGE SCALE GENOMIC DNA]</scope>
    <source>
        <strain evidence="3">CHO K1 cell line</strain>
    </source>
</reference>
<dbReference type="AlphaFoldDB" id="G3GVZ6"/>